<evidence type="ECO:0000259" key="1">
    <source>
        <dbReference type="Pfam" id="PF00903"/>
    </source>
</evidence>
<dbReference type="PANTHER" id="PTHR33990">
    <property type="entry name" value="PROTEIN YJDN-RELATED"/>
    <property type="match status" value="1"/>
</dbReference>
<comment type="caution">
    <text evidence="2">The sequence shown here is derived from an EMBL/GenBank/DDBJ whole genome shotgun (WGS) entry which is preliminary data.</text>
</comment>
<dbReference type="InterPro" id="IPR004360">
    <property type="entry name" value="Glyas_Fos-R_dOase_dom"/>
</dbReference>
<sequence length="139" mass="15284">MQVETILAFGGHSEAAIQFYTTALGAEVIIMLRWKDSPDPAMRTVSADPDKIMHASFRIGNTILMTTDGIENLDQPDFKGFTLNLEARDDADAQRLFAALSDGGKVQMPLAKTFWTSLSGMVTDRFGVPWMVNVAAEEK</sequence>
<organism evidence="2 3">
    <name type="scientific">Undibacterium pigrum</name>
    <dbReference type="NCBI Taxonomy" id="401470"/>
    <lineage>
        <taxon>Bacteria</taxon>
        <taxon>Pseudomonadati</taxon>
        <taxon>Pseudomonadota</taxon>
        <taxon>Betaproteobacteria</taxon>
        <taxon>Burkholderiales</taxon>
        <taxon>Oxalobacteraceae</taxon>
        <taxon>Undibacterium</taxon>
    </lineage>
</organism>
<dbReference type="Pfam" id="PF00903">
    <property type="entry name" value="Glyoxalase"/>
    <property type="match status" value="1"/>
</dbReference>
<reference evidence="2 3" key="1">
    <citation type="submission" date="2018-05" db="EMBL/GenBank/DDBJ databases">
        <title>Genomic Encyclopedia of Type Strains, Phase IV (KMG-IV): sequencing the most valuable type-strain genomes for metagenomic binning, comparative biology and taxonomic classification.</title>
        <authorList>
            <person name="Goeker M."/>
        </authorList>
    </citation>
    <scope>NUCLEOTIDE SEQUENCE [LARGE SCALE GENOMIC DNA]</scope>
    <source>
        <strain evidence="2 3">DSM 19792</strain>
    </source>
</reference>
<dbReference type="PANTHER" id="PTHR33990:SF1">
    <property type="entry name" value="PROTEIN YJDN"/>
    <property type="match status" value="1"/>
</dbReference>
<keyword evidence="3" id="KW-1185">Reference proteome</keyword>
<dbReference type="InterPro" id="IPR029068">
    <property type="entry name" value="Glyas_Bleomycin-R_OHBP_Dase"/>
</dbReference>
<dbReference type="OrthoDB" id="5293819at2"/>
<evidence type="ECO:0000313" key="3">
    <source>
        <dbReference type="Proteomes" id="UP000247792"/>
    </source>
</evidence>
<dbReference type="Proteomes" id="UP000247792">
    <property type="component" value="Unassembled WGS sequence"/>
</dbReference>
<dbReference type="SUPFAM" id="SSF54593">
    <property type="entry name" value="Glyoxalase/Bleomycin resistance protein/Dihydroxybiphenyl dioxygenase"/>
    <property type="match status" value="1"/>
</dbReference>
<gene>
    <name evidence="2" type="ORF">DFR42_103347</name>
</gene>
<name>A0A318JUB8_9BURK</name>
<dbReference type="EMBL" id="QJKB01000003">
    <property type="protein sequence ID" value="PXX44078.1"/>
    <property type="molecule type" value="Genomic_DNA"/>
</dbReference>
<accession>A0A318JUB8</accession>
<protein>
    <submittedName>
        <fullName evidence="2">PhnB protein</fullName>
    </submittedName>
</protein>
<dbReference type="InterPro" id="IPR028973">
    <property type="entry name" value="PhnB-like"/>
</dbReference>
<dbReference type="AlphaFoldDB" id="A0A318JUB8"/>
<dbReference type="CDD" id="cd06588">
    <property type="entry name" value="PhnB_like"/>
    <property type="match status" value="1"/>
</dbReference>
<proteinExistence type="predicted"/>
<evidence type="ECO:0000313" key="2">
    <source>
        <dbReference type="EMBL" id="PXX44078.1"/>
    </source>
</evidence>
<feature type="domain" description="Glyoxalase/fosfomycin resistance/dioxygenase" evidence="1">
    <location>
        <begin position="6"/>
        <end position="132"/>
    </location>
</feature>
<dbReference type="RefSeq" id="WP_110255326.1">
    <property type="nucleotide sequence ID" value="NZ_QJKB01000003.1"/>
</dbReference>
<dbReference type="Gene3D" id="3.10.180.10">
    <property type="entry name" value="2,3-Dihydroxybiphenyl 1,2-Dioxygenase, domain 1"/>
    <property type="match status" value="1"/>
</dbReference>